<feature type="domain" description="Cysteine-rich" evidence="3">
    <location>
        <begin position="6"/>
        <end position="88"/>
    </location>
</feature>
<evidence type="ECO:0000256" key="1">
    <source>
        <dbReference type="ARBA" id="ARBA00023002"/>
    </source>
</evidence>
<keyword evidence="1" id="KW-0560">Oxidoreductase</keyword>
<feature type="domain" description="Cysteine-rich" evidence="3">
    <location>
        <begin position="147"/>
        <end position="236"/>
    </location>
</feature>
<evidence type="ECO:0000313" key="4">
    <source>
        <dbReference type="EMBL" id="AGF92998.1"/>
    </source>
</evidence>
<protein>
    <submittedName>
        <fullName evidence="4">CoB--CoM heterodisulfide reductase</fullName>
    </submittedName>
</protein>
<dbReference type="InterPro" id="IPR051278">
    <property type="entry name" value="HdrB/HdrD_reductase"/>
</dbReference>
<dbReference type="InterPro" id="IPR004017">
    <property type="entry name" value="Cys_rich_dom"/>
</dbReference>
<dbReference type="AlphaFoldDB" id="M1QAM5"/>
<organism evidence="4">
    <name type="scientific">uncultured organism</name>
    <dbReference type="NCBI Taxonomy" id="155900"/>
    <lineage>
        <taxon>unclassified sequences</taxon>
        <taxon>environmental samples</taxon>
    </lineage>
</organism>
<dbReference type="Gene3D" id="1.20.1050.140">
    <property type="match status" value="1"/>
</dbReference>
<dbReference type="PANTHER" id="PTHR42947:SF1">
    <property type="entry name" value="COB--COM HETERODISULFIDE REDUCTASE SUBUNIT B 1"/>
    <property type="match status" value="1"/>
</dbReference>
<accession>M1QAM5</accession>
<dbReference type="GO" id="GO:0016491">
    <property type="term" value="F:oxidoreductase activity"/>
    <property type="evidence" value="ECO:0007669"/>
    <property type="project" value="UniProtKB-KW"/>
</dbReference>
<sequence length="283" mass="32512">MEEGYIYYPGCTLKTKASDYEDSAMKVMEKLGEPLVEMDDWYCCGAVQSLSEDDIMHQIAPIRTMCCAQEQGEKEVLTLCDMCYNVLKQANERMKENEDDLETMNEFLTEDPDYEGEVEVHHLLEILEDMEDEIEENVENPLEDLTVAPYYGCMLLRPDEVAIAETEDPQIMENLLDLLGVDVLDNPKRTECCGSYHTVNRSEIVEKRVEDLVSHAVDQGAEAMVLSCPLCHFNLDHNQRRTEFEIPIFYITELMAIAFGLDINMENHEVDPTSLLKEKNLEE</sequence>
<dbReference type="EMBL" id="JX684079">
    <property type="protein sequence ID" value="AGF92998.1"/>
    <property type="molecule type" value="Genomic_DNA"/>
</dbReference>
<evidence type="ECO:0000256" key="2">
    <source>
        <dbReference type="SAM" id="Coils"/>
    </source>
</evidence>
<feature type="coiled-coil region" evidence="2">
    <location>
        <begin position="84"/>
        <end position="140"/>
    </location>
</feature>
<proteinExistence type="predicted"/>
<dbReference type="Pfam" id="PF02754">
    <property type="entry name" value="CCG"/>
    <property type="match status" value="2"/>
</dbReference>
<dbReference type="PANTHER" id="PTHR42947">
    <property type="entry name" value="COB--COM HETERODISULFIDE REDUCTASE SUBUNIT B 1"/>
    <property type="match status" value="1"/>
</dbReference>
<gene>
    <name evidence="4" type="ORF">FLSS-7_0007</name>
</gene>
<name>M1QAM5_9ZZZZ</name>
<reference evidence="4" key="1">
    <citation type="journal article" date="2013" name="Syst. Appl. Microbiol.">
        <title>New insights into the archaeal diversity of a hypersaline microbial mat obtained by a metagenomic approach.</title>
        <authorList>
            <person name="Lopez-Lopez A."/>
            <person name="Richter M."/>
            <person name="Pena A."/>
            <person name="Tamames J."/>
            <person name="Rossello-Mora R."/>
        </authorList>
    </citation>
    <scope>NUCLEOTIDE SEQUENCE</scope>
</reference>
<keyword evidence="2" id="KW-0175">Coiled coil</keyword>
<evidence type="ECO:0000259" key="3">
    <source>
        <dbReference type="Pfam" id="PF02754"/>
    </source>
</evidence>